<name>A0A323TYC5_9BACI</name>
<feature type="domain" description="PepSY" evidence="2">
    <location>
        <begin position="100"/>
        <end position="147"/>
    </location>
</feature>
<dbReference type="OrthoDB" id="2381181at2"/>
<dbReference type="Gene3D" id="3.10.450.40">
    <property type="match status" value="2"/>
</dbReference>
<evidence type="ECO:0000313" key="5">
    <source>
        <dbReference type="Proteomes" id="UP000248214"/>
    </source>
</evidence>
<dbReference type="EMBL" id="PDOD01000001">
    <property type="protein sequence ID" value="PYZ94545.1"/>
    <property type="molecule type" value="Genomic_DNA"/>
</dbReference>
<feature type="domain" description="Cell wall elongation regulator TseB-like" evidence="3">
    <location>
        <begin position="37"/>
        <end position="80"/>
    </location>
</feature>
<dbReference type="Pfam" id="PF17881">
    <property type="entry name" value="TseB"/>
    <property type="match status" value="1"/>
</dbReference>
<evidence type="ECO:0000256" key="1">
    <source>
        <dbReference type="SAM" id="Phobius"/>
    </source>
</evidence>
<comment type="caution">
    <text evidence="4">The sequence shown here is derived from an EMBL/GenBank/DDBJ whole genome shotgun (WGS) entry which is preliminary data.</text>
</comment>
<sequence>MKAWIISISVIGFTVMLGLSIYLYQVIAEPIRDRQEQAVSLAGEQLDFTEVRGVEYYHGRRSYQIIDAVDEDGNDVYIWVEERDDEDEPNIETRLHSDGLSKQQVIDIAQQELTMERLKSVQLGMIGSTPVYEVNYIDELDRHSFYYLTFEDGTYIRHYQFLS</sequence>
<keyword evidence="5" id="KW-1185">Reference proteome</keyword>
<evidence type="ECO:0000259" key="3">
    <source>
        <dbReference type="Pfam" id="PF17881"/>
    </source>
</evidence>
<evidence type="ECO:0000259" key="2">
    <source>
        <dbReference type="Pfam" id="PF03413"/>
    </source>
</evidence>
<dbReference type="InterPro" id="IPR025711">
    <property type="entry name" value="PepSY"/>
</dbReference>
<dbReference type="RefSeq" id="WP_110608178.1">
    <property type="nucleotide sequence ID" value="NZ_PDOD01000001.1"/>
</dbReference>
<reference evidence="4 5" key="1">
    <citation type="submission" date="2017-10" db="EMBL/GenBank/DDBJ databases">
        <title>Bacillus sp. nov., a halophilic bacterium isolated from a Keqin Lake.</title>
        <authorList>
            <person name="Wang H."/>
        </authorList>
    </citation>
    <scope>NUCLEOTIDE SEQUENCE [LARGE SCALE GENOMIC DNA]</scope>
    <source>
        <strain evidence="4 5">KQ-12</strain>
    </source>
</reference>
<dbReference type="Pfam" id="PF03413">
    <property type="entry name" value="PepSY"/>
    <property type="match status" value="1"/>
</dbReference>
<dbReference type="Proteomes" id="UP000248214">
    <property type="component" value="Unassembled WGS sequence"/>
</dbReference>
<organism evidence="4 5">
    <name type="scientific">Salipaludibacillus keqinensis</name>
    <dbReference type="NCBI Taxonomy" id="2045207"/>
    <lineage>
        <taxon>Bacteria</taxon>
        <taxon>Bacillati</taxon>
        <taxon>Bacillota</taxon>
        <taxon>Bacilli</taxon>
        <taxon>Bacillales</taxon>
        <taxon>Bacillaceae</taxon>
    </lineage>
</organism>
<dbReference type="InterPro" id="IPR046350">
    <property type="entry name" value="Cystatin_sf"/>
</dbReference>
<accession>A0A323TYC5</accession>
<gene>
    <name evidence="4" type="ORF">CR194_03150</name>
</gene>
<dbReference type="SUPFAM" id="SSF54403">
    <property type="entry name" value="Cystatin/monellin"/>
    <property type="match status" value="2"/>
</dbReference>
<keyword evidence="1" id="KW-0472">Membrane</keyword>
<feature type="transmembrane region" description="Helical" evidence="1">
    <location>
        <begin position="6"/>
        <end position="24"/>
    </location>
</feature>
<keyword evidence="1" id="KW-1133">Transmembrane helix</keyword>
<protein>
    <submittedName>
        <fullName evidence="4">Uncharacterized protein</fullName>
    </submittedName>
</protein>
<dbReference type="InterPro" id="IPR041401">
    <property type="entry name" value="TseB-like_dom"/>
</dbReference>
<proteinExistence type="predicted"/>
<dbReference type="AlphaFoldDB" id="A0A323TYC5"/>
<evidence type="ECO:0000313" key="4">
    <source>
        <dbReference type="EMBL" id="PYZ94545.1"/>
    </source>
</evidence>
<keyword evidence="1" id="KW-0812">Transmembrane</keyword>